<feature type="non-terminal residue" evidence="4">
    <location>
        <position position="1"/>
    </location>
</feature>
<dbReference type="AlphaFoldDB" id="L1IQJ5"/>
<dbReference type="eggNOG" id="KOG0498">
    <property type="taxonomic scope" value="Eukaryota"/>
</dbReference>
<name>L1IQJ5_GUITC</name>
<reference evidence="6" key="2">
    <citation type="submission" date="2012-11" db="EMBL/GenBank/DDBJ databases">
        <authorList>
            <person name="Kuo A."/>
            <person name="Curtis B.A."/>
            <person name="Tanifuji G."/>
            <person name="Burki F."/>
            <person name="Gruber A."/>
            <person name="Irimia M."/>
            <person name="Maruyama S."/>
            <person name="Arias M.C."/>
            <person name="Ball S.G."/>
            <person name="Gile G.H."/>
            <person name="Hirakawa Y."/>
            <person name="Hopkins J.F."/>
            <person name="Rensing S.A."/>
            <person name="Schmutz J."/>
            <person name="Symeonidi A."/>
            <person name="Elias M."/>
            <person name="Eveleigh R.J."/>
            <person name="Herman E.K."/>
            <person name="Klute M.J."/>
            <person name="Nakayama T."/>
            <person name="Obornik M."/>
            <person name="Reyes-Prieto A."/>
            <person name="Armbrust E.V."/>
            <person name="Aves S.J."/>
            <person name="Beiko R.G."/>
            <person name="Coutinho P."/>
            <person name="Dacks J.B."/>
            <person name="Durnford D.G."/>
            <person name="Fast N.M."/>
            <person name="Green B.R."/>
            <person name="Grisdale C."/>
            <person name="Hempe F."/>
            <person name="Henrissat B."/>
            <person name="Hoppner M.P."/>
            <person name="Ishida K.-I."/>
            <person name="Kim E."/>
            <person name="Koreny L."/>
            <person name="Kroth P.G."/>
            <person name="Liu Y."/>
            <person name="Malik S.-B."/>
            <person name="Maier U.G."/>
            <person name="McRose D."/>
            <person name="Mock T."/>
            <person name="Neilson J.A."/>
            <person name="Onodera N.T."/>
            <person name="Poole A.M."/>
            <person name="Pritham E.J."/>
            <person name="Richards T.A."/>
            <person name="Rocap G."/>
            <person name="Roy S.W."/>
            <person name="Sarai C."/>
            <person name="Schaack S."/>
            <person name="Shirato S."/>
            <person name="Slamovits C.H."/>
            <person name="Spencer D.F."/>
            <person name="Suzuki S."/>
            <person name="Worden A.Z."/>
            <person name="Zauner S."/>
            <person name="Barry K."/>
            <person name="Bell C."/>
            <person name="Bharti A.K."/>
            <person name="Crow J.A."/>
            <person name="Grimwood J."/>
            <person name="Kramer R."/>
            <person name="Lindquist E."/>
            <person name="Lucas S."/>
            <person name="Salamov A."/>
            <person name="McFadden G.I."/>
            <person name="Lane C.E."/>
            <person name="Keeling P.J."/>
            <person name="Gray M.W."/>
            <person name="Grigoriev I.V."/>
            <person name="Archibald J.M."/>
        </authorList>
    </citation>
    <scope>NUCLEOTIDE SEQUENCE</scope>
    <source>
        <strain evidence="6">CCMP2712</strain>
    </source>
</reference>
<dbReference type="EnsemblProtists" id="EKX38332">
    <property type="protein sequence ID" value="EKX38332"/>
    <property type="gene ID" value="GUITHDRAFT_54093"/>
</dbReference>
<evidence type="ECO:0000313" key="6">
    <source>
        <dbReference type="Proteomes" id="UP000011087"/>
    </source>
</evidence>
<organism evidence="4">
    <name type="scientific">Guillardia theta (strain CCMP2712)</name>
    <name type="common">Cryptophyte</name>
    <dbReference type="NCBI Taxonomy" id="905079"/>
    <lineage>
        <taxon>Eukaryota</taxon>
        <taxon>Cryptophyceae</taxon>
        <taxon>Pyrenomonadales</taxon>
        <taxon>Geminigeraceae</taxon>
        <taxon>Guillardia</taxon>
    </lineage>
</organism>
<dbReference type="EMBL" id="JH993049">
    <property type="protein sequence ID" value="EKX38332.1"/>
    <property type="molecule type" value="Genomic_DNA"/>
</dbReference>
<dbReference type="PROSITE" id="PS50088">
    <property type="entry name" value="ANK_REPEAT"/>
    <property type="match status" value="1"/>
</dbReference>
<dbReference type="InterPro" id="IPR002110">
    <property type="entry name" value="Ankyrin_rpt"/>
</dbReference>
<keyword evidence="2 3" id="KW-0040">ANK repeat</keyword>
<dbReference type="InterPro" id="IPR036770">
    <property type="entry name" value="Ankyrin_rpt-contain_sf"/>
</dbReference>
<dbReference type="GeneID" id="17295137"/>
<dbReference type="SUPFAM" id="SSF48403">
    <property type="entry name" value="Ankyrin repeat"/>
    <property type="match status" value="1"/>
</dbReference>
<dbReference type="PROSITE" id="PS50297">
    <property type="entry name" value="ANK_REP_REGION"/>
    <property type="match status" value="1"/>
</dbReference>
<keyword evidence="6" id="KW-1185">Reference proteome</keyword>
<evidence type="ECO:0000256" key="1">
    <source>
        <dbReference type="ARBA" id="ARBA00022737"/>
    </source>
</evidence>
<dbReference type="PANTHER" id="PTHR24171:SF8">
    <property type="entry name" value="BRCA1-ASSOCIATED RING DOMAIN PROTEIN 1"/>
    <property type="match status" value="1"/>
</dbReference>
<dbReference type="RefSeq" id="XP_005825312.1">
    <property type="nucleotide sequence ID" value="XM_005825255.1"/>
</dbReference>
<protein>
    <submittedName>
        <fullName evidence="4 5">Uncharacterized protein</fullName>
    </submittedName>
</protein>
<feature type="repeat" description="ANK" evidence="3">
    <location>
        <begin position="19"/>
        <end position="51"/>
    </location>
</feature>
<gene>
    <name evidence="4" type="ORF">GUITHDRAFT_54093</name>
</gene>
<dbReference type="GO" id="GO:0004842">
    <property type="term" value="F:ubiquitin-protein transferase activity"/>
    <property type="evidence" value="ECO:0007669"/>
    <property type="project" value="TreeGrafter"/>
</dbReference>
<dbReference type="OMA" id="PRDRWAN"/>
<evidence type="ECO:0000313" key="4">
    <source>
        <dbReference type="EMBL" id="EKX38332.1"/>
    </source>
</evidence>
<dbReference type="Gene3D" id="1.25.40.20">
    <property type="entry name" value="Ankyrin repeat-containing domain"/>
    <property type="match status" value="1"/>
</dbReference>
<keyword evidence="1" id="KW-0677">Repeat</keyword>
<dbReference type="Pfam" id="PF12796">
    <property type="entry name" value="Ank_2"/>
    <property type="match status" value="1"/>
</dbReference>
<evidence type="ECO:0000313" key="5">
    <source>
        <dbReference type="EnsemblProtists" id="EKX38332"/>
    </source>
</evidence>
<dbReference type="SMART" id="SM00248">
    <property type="entry name" value="ANK"/>
    <property type="match status" value="1"/>
</dbReference>
<dbReference type="Proteomes" id="UP000011087">
    <property type="component" value="Unassembled WGS sequence"/>
</dbReference>
<reference evidence="4 6" key="1">
    <citation type="journal article" date="2012" name="Nature">
        <title>Algal genomes reveal evolutionary mosaicism and the fate of nucleomorphs.</title>
        <authorList>
            <consortium name="DOE Joint Genome Institute"/>
            <person name="Curtis B.A."/>
            <person name="Tanifuji G."/>
            <person name="Burki F."/>
            <person name="Gruber A."/>
            <person name="Irimia M."/>
            <person name="Maruyama S."/>
            <person name="Arias M.C."/>
            <person name="Ball S.G."/>
            <person name="Gile G.H."/>
            <person name="Hirakawa Y."/>
            <person name="Hopkins J.F."/>
            <person name="Kuo A."/>
            <person name="Rensing S.A."/>
            <person name="Schmutz J."/>
            <person name="Symeonidi A."/>
            <person name="Elias M."/>
            <person name="Eveleigh R.J."/>
            <person name="Herman E.K."/>
            <person name="Klute M.J."/>
            <person name="Nakayama T."/>
            <person name="Obornik M."/>
            <person name="Reyes-Prieto A."/>
            <person name="Armbrust E.V."/>
            <person name="Aves S.J."/>
            <person name="Beiko R.G."/>
            <person name="Coutinho P."/>
            <person name="Dacks J.B."/>
            <person name="Durnford D.G."/>
            <person name="Fast N.M."/>
            <person name="Green B.R."/>
            <person name="Grisdale C.J."/>
            <person name="Hempel F."/>
            <person name="Henrissat B."/>
            <person name="Hoppner M.P."/>
            <person name="Ishida K."/>
            <person name="Kim E."/>
            <person name="Koreny L."/>
            <person name="Kroth P.G."/>
            <person name="Liu Y."/>
            <person name="Malik S.B."/>
            <person name="Maier U.G."/>
            <person name="McRose D."/>
            <person name="Mock T."/>
            <person name="Neilson J.A."/>
            <person name="Onodera N.T."/>
            <person name="Poole A.M."/>
            <person name="Pritham E.J."/>
            <person name="Richards T.A."/>
            <person name="Rocap G."/>
            <person name="Roy S.W."/>
            <person name="Sarai C."/>
            <person name="Schaack S."/>
            <person name="Shirato S."/>
            <person name="Slamovits C.H."/>
            <person name="Spencer D.F."/>
            <person name="Suzuki S."/>
            <person name="Worden A.Z."/>
            <person name="Zauner S."/>
            <person name="Barry K."/>
            <person name="Bell C."/>
            <person name="Bharti A.K."/>
            <person name="Crow J.A."/>
            <person name="Grimwood J."/>
            <person name="Kramer R."/>
            <person name="Lindquist E."/>
            <person name="Lucas S."/>
            <person name="Salamov A."/>
            <person name="McFadden G.I."/>
            <person name="Lane C.E."/>
            <person name="Keeling P.J."/>
            <person name="Gray M.W."/>
            <person name="Grigoriev I.V."/>
            <person name="Archibald J.M."/>
        </authorList>
    </citation>
    <scope>NUCLEOTIDE SEQUENCE</scope>
    <source>
        <strain evidence="4 6">CCMP2712</strain>
    </source>
</reference>
<dbReference type="PaxDb" id="55529-EKX38332"/>
<dbReference type="KEGG" id="gtt:GUITHDRAFT_54093"/>
<proteinExistence type="predicted"/>
<evidence type="ECO:0000256" key="2">
    <source>
        <dbReference type="ARBA" id="ARBA00023043"/>
    </source>
</evidence>
<sequence length="72" mass="8166">DTVKMLIRQGADLNETDYDKRTVLHMACAEGNYKIVEMLLNYGADKNCKDRWGNTPLQEAINNKHATVISLL</sequence>
<reference evidence="5" key="3">
    <citation type="submission" date="2016-03" db="UniProtKB">
        <authorList>
            <consortium name="EnsemblProtists"/>
        </authorList>
    </citation>
    <scope>IDENTIFICATION</scope>
</reference>
<accession>L1IQJ5</accession>
<feature type="non-terminal residue" evidence="4">
    <location>
        <position position="72"/>
    </location>
</feature>
<dbReference type="PANTHER" id="PTHR24171">
    <property type="entry name" value="ANKYRIN REPEAT DOMAIN-CONTAINING PROTEIN 39-RELATED"/>
    <property type="match status" value="1"/>
</dbReference>
<dbReference type="OrthoDB" id="542841at2759"/>
<dbReference type="HOGENOM" id="CLU_000134_45_4_1"/>
<dbReference type="GO" id="GO:0085020">
    <property type="term" value="P:protein K6-linked ubiquitination"/>
    <property type="evidence" value="ECO:0007669"/>
    <property type="project" value="TreeGrafter"/>
</dbReference>
<evidence type="ECO:0000256" key="3">
    <source>
        <dbReference type="PROSITE-ProRule" id="PRU00023"/>
    </source>
</evidence>